<dbReference type="PANTHER" id="PTHR33544">
    <property type="entry name" value="DUF4005 DOMAIN-CONTAINING PROTEIN-RELATED"/>
    <property type="match status" value="1"/>
</dbReference>
<organism evidence="1 2">
    <name type="scientific">Lithospermum erythrorhizon</name>
    <name type="common">Purple gromwell</name>
    <name type="synonym">Lithospermum officinale var. erythrorhizon</name>
    <dbReference type="NCBI Taxonomy" id="34254"/>
    <lineage>
        <taxon>Eukaryota</taxon>
        <taxon>Viridiplantae</taxon>
        <taxon>Streptophyta</taxon>
        <taxon>Embryophyta</taxon>
        <taxon>Tracheophyta</taxon>
        <taxon>Spermatophyta</taxon>
        <taxon>Magnoliopsida</taxon>
        <taxon>eudicotyledons</taxon>
        <taxon>Gunneridae</taxon>
        <taxon>Pentapetalae</taxon>
        <taxon>asterids</taxon>
        <taxon>lamiids</taxon>
        <taxon>Boraginales</taxon>
        <taxon>Boraginaceae</taxon>
        <taxon>Boraginoideae</taxon>
        <taxon>Lithospermeae</taxon>
        <taxon>Lithospermum</taxon>
    </lineage>
</organism>
<name>A0AAV3R6P2_LITER</name>
<dbReference type="PANTHER" id="PTHR33544:SF14">
    <property type="entry name" value="PROTEIN, PUTATIVE-RELATED"/>
    <property type="match status" value="1"/>
</dbReference>
<keyword evidence="2" id="KW-1185">Reference proteome</keyword>
<gene>
    <name evidence="1" type="ORF">LIER_24376</name>
</gene>
<reference evidence="1 2" key="1">
    <citation type="submission" date="2024-01" db="EMBL/GenBank/DDBJ databases">
        <title>The complete chloroplast genome sequence of Lithospermum erythrorhizon: insights into the phylogenetic relationship among Boraginaceae species and the maternal lineages of purple gromwells.</title>
        <authorList>
            <person name="Okada T."/>
            <person name="Watanabe K."/>
        </authorList>
    </citation>
    <scope>NUCLEOTIDE SEQUENCE [LARGE SCALE GENOMIC DNA]</scope>
</reference>
<comment type="caution">
    <text evidence="1">The sequence shown here is derived from an EMBL/GenBank/DDBJ whole genome shotgun (WGS) entry which is preliminary data.</text>
</comment>
<sequence>MIFHALLGIPLHQTMVMEDNCDNNNGMASGWPLGLGNMNMMRLIVSTGQPHSSTQRRPLLSFSSFSSSSLDTQQSTASFFQDRSVSLGRLMGIKPAENRGRFFNTNSTCFDQNDVVPHSRSYGKGSSKRHCVPLLHNVIGKMTRSRAP</sequence>
<evidence type="ECO:0000313" key="2">
    <source>
        <dbReference type="Proteomes" id="UP001454036"/>
    </source>
</evidence>
<dbReference type="AlphaFoldDB" id="A0AAV3R6P2"/>
<dbReference type="Proteomes" id="UP001454036">
    <property type="component" value="Unassembled WGS sequence"/>
</dbReference>
<evidence type="ECO:0000313" key="1">
    <source>
        <dbReference type="EMBL" id="GAA0170022.1"/>
    </source>
</evidence>
<dbReference type="EMBL" id="BAABME010007067">
    <property type="protein sequence ID" value="GAA0170022.1"/>
    <property type="molecule type" value="Genomic_DNA"/>
</dbReference>
<proteinExistence type="predicted"/>
<dbReference type="InterPro" id="IPR040344">
    <property type="entry name" value="At3g17950-like"/>
</dbReference>
<protein>
    <submittedName>
        <fullName evidence="1">Uncharacterized protein</fullName>
    </submittedName>
</protein>
<accession>A0AAV3R6P2</accession>